<evidence type="ECO:0000313" key="3">
    <source>
        <dbReference type="Proteomes" id="UP000069205"/>
    </source>
</evidence>
<dbReference type="Pfam" id="PF13524">
    <property type="entry name" value="Glyco_trans_1_2"/>
    <property type="match status" value="1"/>
</dbReference>
<dbReference type="AlphaFoldDB" id="A0A0K2GGE9"/>
<feature type="domain" description="Spore protein YkvP/CgeB glycosyl transferase-like" evidence="1">
    <location>
        <begin position="245"/>
        <end position="356"/>
    </location>
</feature>
<gene>
    <name evidence="2" type="ORF">NITMOv2_3517</name>
</gene>
<evidence type="ECO:0000259" key="1">
    <source>
        <dbReference type="Pfam" id="PF13524"/>
    </source>
</evidence>
<reference evidence="2 3" key="1">
    <citation type="journal article" date="2015" name="Proc. Natl. Acad. Sci. U.S.A.">
        <title>Expanded metabolic versatility of ubiquitous nitrite-oxidizing bacteria from the genus Nitrospira.</title>
        <authorList>
            <person name="Koch H."/>
            <person name="Lucker S."/>
            <person name="Albertsen M."/>
            <person name="Kitzinger K."/>
            <person name="Herbold C."/>
            <person name="Spieck E."/>
            <person name="Nielsen P.H."/>
            <person name="Wagner M."/>
            <person name="Daims H."/>
        </authorList>
    </citation>
    <scope>NUCLEOTIDE SEQUENCE [LARGE SCALE GENOMIC DNA]</scope>
    <source>
        <strain evidence="2 3">NSP M-1</strain>
    </source>
</reference>
<dbReference type="PATRIC" id="fig|42253.5.peg.3468"/>
<protein>
    <recommendedName>
        <fullName evidence="1">Spore protein YkvP/CgeB glycosyl transferase-like domain-containing protein</fullName>
    </recommendedName>
</protein>
<organism evidence="2 3">
    <name type="scientific">Nitrospira moscoviensis</name>
    <dbReference type="NCBI Taxonomy" id="42253"/>
    <lineage>
        <taxon>Bacteria</taxon>
        <taxon>Pseudomonadati</taxon>
        <taxon>Nitrospirota</taxon>
        <taxon>Nitrospiria</taxon>
        <taxon>Nitrospirales</taxon>
        <taxon>Nitrospiraceae</taxon>
        <taxon>Nitrospira</taxon>
    </lineage>
</organism>
<proteinExistence type="predicted"/>
<dbReference type="EMBL" id="CP011801">
    <property type="protein sequence ID" value="ALA59909.1"/>
    <property type="molecule type" value="Genomic_DNA"/>
</dbReference>
<name>A0A0K2GGE9_NITMO</name>
<evidence type="ECO:0000313" key="2">
    <source>
        <dbReference type="EMBL" id="ALA59909.1"/>
    </source>
</evidence>
<dbReference type="Proteomes" id="UP000069205">
    <property type="component" value="Chromosome"/>
</dbReference>
<dbReference type="STRING" id="42253.NITMOv2_3517"/>
<dbReference type="RefSeq" id="WP_053380847.1">
    <property type="nucleotide sequence ID" value="NZ_CP011801.1"/>
</dbReference>
<dbReference type="OrthoDB" id="5373265at2"/>
<dbReference type="InterPro" id="IPR055259">
    <property type="entry name" value="YkvP/CgeB_Glyco_trans-like"/>
</dbReference>
<accession>A0A0K2GGE9</accession>
<keyword evidence="3" id="KW-1185">Reference proteome</keyword>
<sequence length="362" mass="42194">MFILFLGDQHFDYVSDPLYVGLSRLRGNDCVVDYPYKRLYHDPEASNWYMIQRPGIRYGREEVQDLLAHKKVDLVCIASFRPDCLEEVTRLYGRVPFPPVVFIDGADDANIRHDVVSRYRPALYFKRDYIWGMRNWWPDVSRRFWHFRGDRQLFDRTIPLPVSIIPEILPSVSACKDIDVSYTGRVSHPRRLDVTGKLSSLAGVRFEGGVYAEPTDRRSKLIRQGAKRLWVKLTDDGPVDRSVVEKKKAPQQYYQEIARSKIAVHIRGGGLTPSPRYYEIPLLGTLLLSDTPESVVPDNFENGRHAVFFRNDLKDLEPLVRHYLSADNEREEISRAGREHALKHHTCERRAEYFLDVCRRMI</sequence>
<dbReference type="KEGG" id="nmv:NITMOv2_3517"/>